<name>C9LPY9_9FIRM</name>
<reference evidence="2" key="1">
    <citation type="submission" date="2009-09" db="EMBL/GenBank/DDBJ databases">
        <authorList>
            <person name="Weinstock G."/>
            <person name="Sodergren E."/>
            <person name="Clifton S."/>
            <person name="Fulton L."/>
            <person name="Fulton B."/>
            <person name="Courtney L."/>
            <person name="Fronick C."/>
            <person name="Harrison M."/>
            <person name="Strong C."/>
            <person name="Farmer C."/>
            <person name="Delahaunty K."/>
            <person name="Markovic C."/>
            <person name="Hall O."/>
            <person name="Minx P."/>
            <person name="Tomlinson C."/>
            <person name="Mitreva M."/>
            <person name="Nelson J."/>
            <person name="Hou S."/>
            <person name="Wollam A."/>
            <person name="Pepin K.H."/>
            <person name="Johnson M."/>
            <person name="Bhonagiri V."/>
            <person name="Nash W.E."/>
            <person name="Warren W."/>
            <person name="Chinwalla A."/>
            <person name="Mardis E.R."/>
            <person name="Wilson R.K."/>
        </authorList>
    </citation>
    <scope>NUCLEOTIDE SEQUENCE [LARGE SCALE GENOMIC DNA]</scope>
    <source>
        <strain evidence="2">DSM 15470</strain>
    </source>
</reference>
<organism evidence="2 3">
    <name type="scientific">Dialister invisus DSM 15470</name>
    <dbReference type="NCBI Taxonomy" id="592028"/>
    <lineage>
        <taxon>Bacteria</taxon>
        <taxon>Bacillati</taxon>
        <taxon>Bacillota</taxon>
        <taxon>Negativicutes</taxon>
        <taxon>Veillonellales</taxon>
        <taxon>Veillonellaceae</taxon>
        <taxon>Dialister</taxon>
    </lineage>
</organism>
<evidence type="ECO:0000313" key="2">
    <source>
        <dbReference type="EMBL" id="EEW97625.1"/>
    </source>
</evidence>
<dbReference type="AlphaFoldDB" id="C9LPY9"/>
<dbReference type="InterPro" id="IPR001387">
    <property type="entry name" value="Cro/C1-type_HTH"/>
</dbReference>
<dbReference type="RefSeq" id="WP_007070557.1">
    <property type="nucleotide sequence ID" value="NZ_GG698602.1"/>
</dbReference>
<gene>
    <name evidence="2" type="ORF">GCWU000321_01620</name>
</gene>
<dbReference type="SUPFAM" id="SSF47413">
    <property type="entry name" value="lambda repressor-like DNA-binding domains"/>
    <property type="match status" value="1"/>
</dbReference>
<dbReference type="EMBL" id="ACIM02000001">
    <property type="protein sequence ID" value="EEW97625.1"/>
    <property type="molecule type" value="Genomic_DNA"/>
</dbReference>
<comment type="caution">
    <text evidence="2">The sequence shown here is derived from an EMBL/GenBank/DDBJ whole genome shotgun (WGS) entry which is preliminary data.</text>
</comment>
<accession>C9LPY9</accession>
<dbReference type="CDD" id="cd00093">
    <property type="entry name" value="HTH_XRE"/>
    <property type="match status" value="1"/>
</dbReference>
<dbReference type="Gene3D" id="1.10.260.40">
    <property type="entry name" value="lambda repressor-like DNA-binding domains"/>
    <property type="match status" value="1"/>
</dbReference>
<dbReference type="InterPro" id="IPR010982">
    <property type="entry name" value="Lambda_DNA-bd_dom_sf"/>
</dbReference>
<dbReference type="eggNOG" id="COG1396">
    <property type="taxonomic scope" value="Bacteria"/>
</dbReference>
<dbReference type="HOGENOM" id="CLU_066192_21_0_9"/>
<dbReference type="STRING" id="592028.GCWU000321_01620"/>
<protein>
    <submittedName>
        <fullName evidence="2">Toxin-antitoxin system, antitoxin component, Xre family</fullName>
    </submittedName>
</protein>
<proteinExistence type="predicted"/>
<dbReference type="OrthoDB" id="9812960at2"/>
<dbReference type="PROSITE" id="PS50943">
    <property type="entry name" value="HTH_CROC1"/>
    <property type="match status" value="1"/>
</dbReference>
<keyword evidence="3" id="KW-1185">Reference proteome</keyword>
<feature type="domain" description="HTH cro/C1-type" evidence="1">
    <location>
        <begin position="25"/>
        <end position="69"/>
    </location>
</feature>
<sequence length="127" mass="14327">MTGDFGKFINEKRLGRASDGGNILLKDIAQAMGTTATYLSDIIKGRRNPPEMGMLLKIADVLYLTEDERAEMFDLAGRERNEAAPDLPEYIMDENIPHVRAALRKASDKKLGDDFWQRVLEEIEKKG</sequence>
<evidence type="ECO:0000313" key="3">
    <source>
        <dbReference type="Proteomes" id="UP000004736"/>
    </source>
</evidence>
<dbReference type="SMART" id="SM00530">
    <property type="entry name" value="HTH_XRE"/>
    <property type="match status" value="1"/>
</dbReference>
<dbReference type="Proteomes" id="UP000004736">
    <property type="component" value="Unassembled WGS sequence"/>
</dbReference>
<dbReference type="Pfam" id="PF13560">
    <property type="entry name" value="HTH_31"/>
    <property type="match status" value="1"/>
</dbReference>
<dbReference type="GeneID" id="78278162"/>
<evidence type="ECO:0000259" key="1">
    <source>
        <dbReference type="PROSITE" id="PS50943"/>
    </source>
</evidence>
<dbReference type="GO" id="GO:0003677">
    <property type="term" value="F:DNA binding"/>
    <property type="evidence" value="ECO:0007669"/>
    <property type="project" value="InterPro"/>
</dbReference>